<dbReference type="SUPFAM" id="SSF51182">
    <property type="entry name" value="RmlC-like cupins"/>
    <property type="match status" value="1"/>
</dbReference>
<organism evidence="2 3">
    <name type="scientific">Fodinicola feengrottensis</name>
    <dbReference type="NCBI Taxonomy" id="435914"/>
    <lineage>
        <taxon>Bacteria</taxon>
        <taxon>Bacillati</taxon>
        <taxon>Actinomycetota</taxon>
        <taxon>Actinomycetes</taxon>
        <taxon>Mycobacteriales</taxon>
        <taxon>Fodinicola</taxon>
    </lineage>
</organism>
<dbReference type="InterPro" id="IPR053146">
    <property type="entry name" value="QDO-like"/>
</dbReference>
<dbReference type="PANTHER" id="PTHR36440">
    <property type="entry name" value="PUTATIVE (AFU_ORTHOLOGUE AFUA_8G07350)-RELATED"/>
    <property type="match status" value="1"/>
</dbReference>
<reference evidence="3" key="1">
    <citation type="journal article" date="2019" name="Int. J. Syst. Evol. Microbiol.">
        <title>The Global Catalogue of Microorganisms (GCM) 10K type strain sequencing project: providing services to taxonomists for standard genome sequencing and annotation.</title>
        <authorList>
            <consortium name="The Broad Institute Genomics Platform"/>
            <consortium name="The Broad Institute Genome Sequencing Center for Infectious Disease"/>
            <person name="Wu L."/>
            <person name="Ma J."/>
        </authorList>
    </citation>
    <scope>NUCLEOTIDE SEQUENCE [LARGE SCALE GENOMIC DNA]</scope>
    <source>
        <strain evidence="3">JCM 14718</strain>
    </source>
</reference>
<dbReference type="SMART" id="SM00835">
    <property type="entry name" value="Cupin_1"/>
    <property type="match status" value="1"/>
</dbReference>
<protein>
    <submittedName>
        <fullName evidence="2">Cupin domain-containing protein</fullName>
    </submittedName>
</protein>
<feature type="domain" description="Cupin type-1" evidence="1">
    <location>
        <begin position="9"/>
        <end position="138"/>
    </location>
</feature>
<evidence type="ECO:0000313" key="3">
    <source>
        <dbReference type="Proteomes" id="UP001500618"/>
    </source>
</evidence>
<dbReference type="RefSeq" id="WP_344311922.1">
    <property type="nucleotide sequence ID" value="NZ_BAAANY010000015.1"/>
</dbReference>
<dbReference type="InterPro" id="IPR011051">
    <property type="entry name" value="RmlC_Cupin_sf"/>
</dbReference>
<sequence length="165" mass="17838">MSYIQADSQGAVHVRFADAETLGEGPIKMTLYADYETTGGAVSANRATMAAGRDGAAPHFHTKSSELFFVVEGSLQVLAGDDVITANKGDFLVVPPKMPHAFAAPEGSPADVLIVFTPGLERFDYFRLLDRVAHGQADPQEILDSQERFDNHFLDSPAWRAARSA</sequence>
<dbReference type="Pfam" id="PF07883">
    <property type="entry name" value="Cupin_2"/>
    <property type="match status" value="1"/>
</dbReference>
<dbReference type="InterPro" id="IPR013096">
    <property type="entry name" value="Cupin_2"/>
</dbReference>
<evidence type="ECO:0000313" key="2">
    <source>
        <dbReference type="EMBL" id="GAA1687758.1"/>
    </source>
</evidence>
<dbReference type="EMBL" id="BAAANY010000015">
    <property type="protein sequence ID" value="GAA1687758.1"/>
    <property type="molecule type" value="Genomic_DNA"/>
</dbReference>
<dbReference type="Gene3D" id="2.60.120.10">
    <property type="entry name" value="Jelly Rolls"/>
    <property type="match status" value="1"/>
</dbReference>
<dbReference type="InterPro" id="IPR006045">
    <property type="entry name" value="Cupin_1"/>
</dbReference>
<keyword evidence="3" id="KW-1185">Reference proteome</keyword>
<dbReference type="PANTHER" id="PTHR36440:SF1">
    <property type="entry name" value="PUTATIVE (AFU_ORTHOLOGUE AFUA_8G07350)-RELATED"/>
    <property type="match status" value="1"/>
</dbReference>
<dbReference type="Proteomes" id="UP001500618">
    <property type="component" value="Unassembled WGS sequence"/>
</dbReference>
<comment type="caution">
    <text evidence="2">The sequence shown here is derived from an EMBL/GenBank/DDBJ whole genome shotgun (WGS) entry which is preliminary data.</text>
</comment>
<accession>A0ABP4TGQ0</accession>
<gene>
    <name evidence="2" type="ORF">GCM10009765_41550</name>
</gene>
<evidence type="ECO:0000259" key="1">
    <source>
        <dbReference type="SMART" id="SM00835"/>
    </source>
</evidence>
<name>A0ABP4TGQ0_9ACTN</name>
<proteinExistence type="predicted"/>
<dbReference type="InterPro" id="IPR014710">
    <property type="entry name" value="RmlC-like_jellyroll"/>
</dbReference>